<keyword evidence="3" id="KW-1185">Reference proteome</keyword>
<dbReference type="EMBL" id="MCFD01000002">
    <property type="protein sequence ID" value="ORX72833.1"/>
    <property type="molecule type" value="Genomic_DNA"/>
</dbReference>
<dbReference type="GeneID" id="63801957"/>
<accession>A0A1Y1WH40</accession>
<protein>
    <submittedName>
        <fullName evidence="2">Uncharacterized protein</fullName>
    </submittedName>
</protein>
<dbReference type="Proteomes" id="UP000193922">
    <property type="component" value="Unassembled WGS sequence"/>
</dbReference>
<dbReference type="AlphaFoldDB" id="A0A1Y1WH40"/>
<gene>
    <name evidence="2" type="ORF">DL89DRAFT_255012</name>
</gene>
<feature type="region of interest" description="Disordered" evidence="1">
    <location>
        <begin position="77"/>
        <end position="104"/>
    </location>
</feature>
<evidence type="ECO:0000256" key="1">
    <source>
        <dbReference type="SAM" id="MobiDB-lite"/>
    </source>
</evidence>
<evidence type="ECO:0000313" key="3">
    <source>
        <dbReference type="Proteomes" id="UP000193922"/>
    </source>
</evidence>
<organism evidence="2 3">
    <name type="scientific">Linderina pennispora</name>
    <dbReference type="NCBI Taxonomy" id="61395"/>
    <lineage>
        <taxon>Eukaryota</taxon>
        <taxon>Fungi</taxon>
        <taxon>Fungi incertae sedis</taxon>
        <taxon>Zoopagomycota</taxon>
        <taxon>Kickxellomycotina</taxon>
        <taxon>Kickxellomycetes</taxon>
        <taxon>Kickxellales</taxon>
        <taxon>Kickxellaceae</taxon>
        <taxon>Linderina</taxon>
    </lineage>
</organism>
<feature type="compositionally biased region" description="Polar residues" evidence="1">
    <location>
        <begin position="77"/>
        <end position="89"/>
    </location>
</feature>
<feature type="region of interest" description="Disordered" evidence="1">
    <location>
        <begin position="20"/>
        <end position="51"/>
    </location>
</feature>
<dbReference type="RefSeq" id="XP_040746173.1">
    <property type="nucleotide sequence ID" value="XM_040885309.1"/>
</dbReference>
<comment type="caution">
    <text evidence="2">The sequence shown here is derived from an EMBL/GenBank/DDBJ whole genome shotgun (WGS) entry which is preliminary data.</text>
</comment>
<proteinExistence type="predicted"/>
<name>A0A1Y1WH40_9FUNG</name>
<feature type="region of interest" description="Disordered" evidence="1">
    <location>
        <begin position="111"/>
        <end position="130"/>
    </location>
</feature>
<feature type="compositionally biased region" description="Low complexity" evidence="1">
    <location>
        <begin position="113"/>
        <end position="125"/>
    </location>
</feature>
<sequence>MLPTEWTIGQNEGRLVVPRTPSRIPHSRHGAITSRASAHRAHRPAVGSRAGPAYVDTHWRSAAAAEGQLRRIVHCANSQPLNSRSQTPNLHRPRRPSNSIHMDNRRIHFTVGSSMSISSQSASDDSAMEDISNGKIPSSLESAISSSRSTLACSTTSSMSTACDEAEPSGESMLARCKQFFKRLNHRSSLHPASSAEKAWPALPDSSLTYVQSDTGLSFRSVSSGIRIAPASSRGASMPVLSSAAETMGGGRTALWTSVGADGWVKRRQW</sequence>
<reference evidence="2 3" key="1">
    <citation type="submission" date="2016-07" db="EMBL/GenBank/DDBJ databases">
        <title>Pervasive Adenine N6-methylation of Active Genes in Fungi.</title>
        <authorList>
            <consortium name="DOE Joint Genome Institute"/>
            <person name="Mondo S.J."/>
            <person name="Dannebaum R.O."/>
            <person name="Kuo R.C."/>
            <person name="Labutti K."/>
            <person name="Haridas S."/>
            <person name="Kuo A."/>
            <person name="Salamov A."/>
            <person name="Ahrendt S.R."/>
            <person name="Lipzen A."/>
            <person name="Sullivan W."/>
            <person name="Andreopoulos W.B."/>
            <person name="Clum A."/>
            <person name="Lindquist E."/>
            <person name="Daum C."/>
            <person name="Ramamoorthy G.K."/>
            <person name="Gryganskyi A."/>
            <person name="Culley D."/>
            <person name="Magnuson J.K."/>
            <person name="James T.Y."/>
            <person name="O'Malley M.A."/>
            <person name="Stajich J.E."/>
            <person name="Spatafora J.W."/>
            <person name="Visel A."/>
            <person name="Grigoriev I.V."/>
        </authorList>
    </citation>
    <scope>NUCLEOTIDE SEQUENCE [LARGE SCALE GENOMIC DNA]</scope>
    <source>
        <strain evidence="2 3">ATCC 12442</strain>
    </source>
</reference>
<evidence type="ECO:0000313" key="2">
    <source>
        <dbReference type="EMBL" id="ORX72833.1"/>
    </source>
</evidence>